<accession>A0A8T0VDC5</accession>
<dbReference type="Proteomes" id="UP000823388">
    <property type="component" value="Chromosome 2N"/>
</dbReference>
<feature type="domain" description="F-box" evidence="1">
    <location>
        <begin position="4"/>
        <end position="46"/>
    </location>
</feature>
<protein>
    <recommendedName>
        <fullName evidence="1">F-box domain-containing protein</fullName>
    </recommendedName>
</protein>
<dbReference type="SMART" id="SM00256">
    <property type="entry name" value="FBOX"/>
    <property type="match status" value="1"/>
</dbReference>
<evidence type="ECO:0000259" key="1">
    <source>
        <dbReference type="SMART" id="SM00256"/>
    </source>
</evidence>
<dbReference type="SUPFAM" id="SSF81383">
    <property type="entry name" value="F-box domain"/>
    <property type="match status" value="1"/>
</dbReference>
<reference evidence="2" key="1">
    <citation type="submission" date="2020-05" db="EMBL/GenBank/DDBJ databases">
        <title>WGS assembly of Panicum virgatum.</title>
        <authorList>
            <person name="Lovell J.T."/>
            <person name="Jenkins J."/>
            <person name="Shu S."/>
            <person name="Juenger T.E."/>
            <person name="Schmutz J."/>
        </authorList>
    </citation>
    <scope>NUCLEOTIDE SEQUENCE</scope>
    <source>
        <strain evidence="2">AP13</strain>
    </source>
</reference>
<organism evidence="2 3">
    <name type="scientific">Panicum virgatum</name>
    <name type="common">Blackwell switchgrass</name>
    <dbReference type="NCBI Taxonomy" id="38727"/>
    <lineage>
        <taxon>Eukaryota</taxon>
        <taxon>Viridiplantae</taxon>
        <taxon>Streptophyta</taxon>
        <taxon>Embryophyta</taxon>
        <taxon>Tracheophyta</taxon>
        <taxon>Spermatophyta</taxon>
        <taxon>Magnoliopsida</taxon>
        <taxon>Liliopsida</taxon>
        <taxon>Poales</taxon>
        <taxon>Poaceae</taxon>
        <taxon>PACMAD clade</taxon>
        <taxon>Panicoideae</taxon>
        <taxon>Panicodae</taxon>
        <taxon>Paniceae</taxon>
        <taxon>Panicinae</taxon>
        <taxon>Panicum</taxon>
        <taxon>Panicum sect. Hiantes</taxon>
    </lineage>
</organism>
<sequence>MEALLDELVEEILLRLPPGDPSSLARAVVCRRWCRIISDPGFRRRDADIDDENDFDFVPATTFCPRFPDHRDRCALDARHGRVLLTTTPWGSDLEVWDPVTDVLWELAPLPRYMGDPFSWNVTVLCADHGPCDHVDCHLGHFVIVFLDSNTGVMRVHLYLSDAAAWSQPMYGPQATMHGVEALPTALVGNALYFLIDATQSILKCDLSTMNMIVDSRLLLWSMQTGPDQGHAGWSQLRVVELKTLLPADAFPILDYYVCFAHGVGVFFVPTQDRRSIFSIDLNSGWVRKEDCGDGQTHGIVPYTNFHQYGVAPV</sequence>
<comment type="caution">
    <text evidence="2">The sequence shown here is derived from an EMBL/GenBank/DDBJ whole genome shotgun (WGS) entry which is preliminary data.</text>
</comment>
<name>A0A8T0VDC5_PANVG</name>
<proteinExistence type="predicted"/>
<dbReference type="AlphaFoldDB" id="A0A8T0VDC5"/>
<dbReference type="PANTHER" id="PTHR32133:SF386">
    <property type="entry name" value="F-BOX DOMAIN-CONTAINING PROTEIN"/>
    <property type="match status" value="1"/>
</dbReference>
<dbReference type="EMBL" id="CM029040">
    <property type="protein sequence ID" value="KAG2632337.1"/>
    <property type="molecule type" value="Genomic_DNA"/>
</dbReference>
<gene>
    <name evidence="2" type="ORF">PVAP13_2NG077800</name>
</gene>
<evidence type="ECO:0000313" key="3">
    <source>
        <dbReference type="Proteomes" id="UP000823388"/>
    </source>
</evidence>
<evidence type="ECO:0000313" key="2">
    <source>
        <dbReference type="EMBL" id="KAG2632337.1"/>
    </source>
</evidence>
<dbReference type="InterPro" id="IPR036047">
    <property type="entry name" value="F-box-like_dom_sf"/>
</dbReference>
<dbReference type="InterPro" id="IPR001810">
    <property type="entry name" value="F-box_dom"/>
</dbReference>
<dbReference type="Pfam" id="PF00646">
    <property type="entry name" value="F-box"/>
    <property type="match status" value="1"/>
</dbReference>
<dbReference type="PANTHER" id="PTHR32133">
    <property type="entry name" value="OS07G0120400 PROTEIN"/>
    <property type="match status" value="1"/>
</dbReference>
<keyword evidence="3" id="KW-1185">Reference proteome</keyword>